<evidence type="ECO:0000313" key="4">
    <source>
        <dbReference type="EMBL" id="OLO50039.1"/>
    </source>
</evidence>
<reference evidence="4 5" key="1">
    <citation type="submission" date="2016-12" db="EMBL/GenBank/DDBJ databases">
        <title>Genomic comparison of strains in the 'Actinomyces naeslundii' group.</title>
        <authorList>
            <person name="Mughal S.R."/>
            <person name="Do T."/>
            <person name="Gilbert S.C."/>
            <person name="Witherden E.A."/>
            <person name="Didelot X."/>
            <person name="Beighton D."/>
        </authorList>
    </citation>
    <scope>NUCLEOTIDE SEQUENCE [LARGE SCALE GENOMIC DNA]</scope>
    <source>
        <strain evidence="4 5">MMRCO6-1</strain>
    </source>
</reference>
<dbReference type="SUPFAM" id="SSF69322">
    <property type="entry name" value="Tricorn protease domain 2"/>
    <property type="match status" value="1"/>
</dbReference>
<dbReference type="Pfam" id="PF13676">
    <property type="entry name" value="TIR_2"/>
    <property type="match status" value="1"/>
</dbReference>
<dbReference type="SUPFAM" id="SSF50969">
    <property type="entry name" value="YVTN repeat-like/Quinoprotein amine dehydrogenase"/>
    <property type="match status" value="1"/>
</dbReference>
<dbReference type="PROSITE" id="PS50082">
    <property type="entry name" value="WD_REPEATS_2"/>
    <property type="match status" value="1"/>
</dbReference>
<dbReference type="SMART" id="SM00255">
    <property type="entry name" value="TIR"/>
    <property type="match status" value="1"/>
</dbReference>
<dbReference type="RefSeq" id="WP_075371462.1">
    <property type="nucleotide sequence ID" value="NZ_MSKM01000077.1"/>
</dbReference>
<dbReference type="GO" id="GO:0007165">
    <property type="term" value="P:signal transduction"/>
    <property type="evidence" value="ECO:0007669"/>
    <property type="project" value="InterPro"/>
</dbReference>
<evidence type="ECO:0000259" key="3">
    <source>
        <dbReference type="PROSITE" id="PS50104"/>
    </source>
</evidence>
<dbReference type="Gene3D" id="2.130.10.10">
    <property type="entry name" value="YVTN repeat-like/Quinoprotein amine dehydrogenase"/>
    <property type="match status" value="2"/>
</dbReference>
<feature type="domain" description="TIR" evidence="3">
    <location>
        <begin position="26"/>
        <end position="151"/>
    </location>
</feature>
<dbReference type="InterPro" id="IPR011044">
    <property type="entry name" value="Quino_amine_DH_bsu"/>
</dbReference>
<dbReference type="InterPro" id="IPR000157">
    <property type="entry name" value="TIR_dom"/>
</dbReference>
<evidence type="ECO:0000256" key="1">
    <source>
        <dbReference type="PROSITE-ProRule" id="PRU00221"/>
    </source>
</evidence>
<dbReference type="PROSITE" id="PS50104">
    <property type="entry name" value="TIR"/>
    <property type="match status" value="1"/>
</dbReference>
<dbReference type="EMBL" id="MSKM01000077">
    <property type="protein sequence ID" value="OLO50039.1"/>
    <property type="molecule type" value="Genomic_DNA"/>
</dbReference>
<name>A0A1Q8VPM0_9ACTO</name>
<feature type="repeat" description="WD" evidence="1">
    <location>
        <begin position="306"/>
        <end position="343"/>
    </location>
</feature>
<dbReference type="InterPro" id="IPR001680">
    <property type="entry name" value="WD40_rpt"/>
</dbReference>
<organism evidence="4 5">
    <name type="scientific">Actinomyces oris</name>
    <dbReference type="NCBI Taxonomy" id="544580"/>
    <lineage>
        <taxon>Bacteria</taxon>
        <taxon>Bacillati</taxon>
        <taxon>Actinomycetota</taxon>
        <taxon>Actinomycetes</taxon>
        <taxon>Actinomycetales</taxon>
        <taxon>Actinomycetaceae</taxon>
        <taxon>Actinomyces</taxon>
    </lineage>
</organism>
<dbReference type="InterPro" id="IPR015943">
    <property type="entry name" value="WD40/YVTN_repeat-like_dom_sf"/>
</dbReference>
<proteinExistence type="predicted"/>
<keyword evidence="2" id="KW-1133">Transmembrane helix</keyword>
<keyword evidence="2" id="KW-0472">Membrane</keyword>
<keyword evidence="1" id="KW-0853">WD repeat</keyword>
<dbReference type="AlphaFoldDB" id="A0A1Q8VPM0"/>
<evidence type="ECO:0000313" key="5">
    <source>
        <dbReference type="Proteomes" id="UP000185772"/>
    </source>
</evidence>
<dbReference type="Proteomes" id="UP000185772">
    <property type="component" value="Unassembled WGS sequence"/>
</dbReference>
<protein>
    <submittedName>
        <fullName evidence="4">Molecular chaperone Tir</fullName>
    </submittedName>
</protein>
<gene>
    <name evidence="4" type="ORF">BKH27_13690</name>
</gene>
<evidence type="ECO:0000256" key="2">
    <source>
        <dbReference type="SAM" id="Phobius"/>
    </source>
</evidence>
<dbReference type="SUPFAM" id="SSF52200">
    <property type="entry name" value="Toll/Interleukin receptor TIR domain"/>
    <property type="match status" value="1"/>
</dbReference>
<sequence>MKRDLADKLTSMVKVQWMRWKHRRVGNFDVFISYSHDPSRTLAFTLHDNLEKLSRKWYSFRALNVFLDRSSLGPTMRLEKELESIVKRSEWLVYICSENAAKSDPVIKELNWYIERNGVEKLILIVDDGVICWDRETESFSKTTTNIPREILNKINDEPLWIDLRGRSESQESLENHPEFLDAVLSISSRVQNTSKEALLDRENKRQNRLVRFRRLSFSILAILLTISVAISWFAVSARNEALSNLNVATARAFASRANELSDSDVADSQLYAAQAWDLHQDEVTRAALFKSVVESRNLAGNRITSSSVTSLAANSDATLIFVGHEDGTMERWETETNALMKIGKLSFPIKRISVNRSGDVVVATGWRDAYPGYYEAEVKLWKSGKEECVSKLDRYGGASVSPSGKTVALPPQESGVMKVLHIESRDCGWSDVDLHSHFSTNENDAIALPDDESVVIQSYTSIYTYSLVDQQAAYRTRNYISGPDDQSPVLSPNGGYSFGEKGVVSSQQNTPDNTEPAVSYAELDWDKRYYVRSPLPALSDDGSTAAVINADGLTVYDVEDGRSNQWDSTSLPVGNELSALAVPTKHVIVTAIGSNVSYWRMDNPSKVIREYESTAGPMCDDCAVSRIAPSQSGKYLAQYWNTSKGGHIFVLNFNDGSESIVEEADFLAWRTDEDYFVINSGKICLYRAVGGASDRCWVIPSWTENDSGRGHLMSNPGHIKGVWDGSSLKFSNGSDIWSFDYSTHQFSQTTSEDHVVEMTDRGVVVSENNDNNYSAGMFKVIYNDGKVENYNRYVWLANDGSTVSTSRNGTVVANTRYGTIEQRSYLEGSSAVNISNNGEYLAYVDSLNTVSVYSLAAGMKVGTIKLTGRPYSAAAVQFNSSGSSLYANYFDSLRGREMTVKVDLEPHNWYRSNCGIVRRTVSLTEWRRVTEMSEPSRGFACSSYVR</sequence>
<dbReference type="Gene3D" id="3.40.50.10140">
    <property type="entry name" value="Toll/interleukin-1 receptor homology (TIR) domain"/>
    <property type="match status" value="1"/>
</dbReference>
<accession>A0A1Q8VPM0</accession>
<comment type="caution">
    <text evidence="4">The sequence shown here is derived from an EMBL/GenBank/DDBJ whole genome shotgun (WGS) entry which is preliminary data.</text>
</comment>
<keyword evidence="2" id="KW-0812">Transmembrane</keyword>
<feature type="transmembrane region" description="Helical" evidence="2">
    <location>
        <begin position="216"/>
        <end position="236"/>
    </location>
</feature>
<dbReference type="InterPro" id="IPR035897">
    <property type="entry name" value="Toll_tir_struct_dom_sf"/>
</dbReference>